<proteinExistence type="predicted"/>
<name>A0A410N6L9_9VIRU</name>
<evidence type="ECO:0000313" key="1">
    <source>
        <dbReference type="EMBL" id="QAS68811.1"/>
    </source>
</evidence>
<keyword evidence="2" id="KW-1185">Reference proteome</keyword>
<gene>
    <name evidence="1" type="ORF">HRPV12-gp07</name>
</gene>
<reference evidence="2" key="1">
    <citation type="submission" date="2017-11" db="EMBL/GenBank/DDBJ databases">
        <title>Viruses of Lake Retba.</title>
        <authorList>
            <person name="Mizuno C.M."/>
            <person name="Prajapati B."/>
            <person name="Lucas S."/>
            <person name="Sime-Ngando T."/>
            <person name="Forterre P."/>
            <person name="Bamford D.H."/>
            <person name="Prangishvili D."/>
            <person name="Krupovic M."/>
            <person name="Oksanen H.M."/>
        </authorList>
    </citation>
    <scope>NUCLEOTIDE SEQUENCE [LARGE SCALE GENOMIC DNA]</scope>
</reference>
<organism evidence="1 2">
    <name type="scientific">Halorubrum pleomorphic virus 12</name>
    <dbReference type="NCBI Taxonomy" id="2507578"/>
    <lineage>
        <taxon>Viruses</taxon>
        <taxon>Monodnaviria</taxon>
        <taxon>Trapavirae</taxon>
        <taxon>Saleviricota</taxon>
        <taxon>Huolimaviricetes</taxon>
        <taxon>Haloruvirales</taxon>
        <taxon>Pleolipoviridae</taxon>
        <taxon>Betapleolipovirus</taxon>
        <taxon>Betapleolipovirus rosense</taxon>
        <taxon>Betapleolipovirus HRPV12</taxon>
    </lineage>
</organism>
<protein>
    <submittedName>
        <fullName evidence="1">ORF7</fullName>
    </submittedName>
</protein>
<evidence type="ECO:0000313" key="2">
    <source>
        <dbReference type="Proteomes" id="UP000289817"/>
    </source>
</evidence>
<dbReference type="EMBL" id="MG550110">
    <property type="protein sequence ID" value="QAS68811.1"/>
    <property type="molecule type" value="Genomic_DNA"/>
</dbReference>
<dbReference type="Proteomes" id="UP000289817">
    <property type="component" value="Segment"/>
</dbReference>
<sequence>MSNDKTGAYAAAELGSALRGENPGRNVRSFAGLVDDRETLRLLNYYDGLLGPETDIEDTEIGRLIISNAATETIDEAVRHGSVSQMKSATGLTANEREGGDIYSDAAEQLSYEGAIGLVFGSPGAGKTATTLDVARAWRVRTGGTIIGNTSWDGFDVIVNSDREMLEAMASVEGPVLAVLDEIAQELSGFGSGNKAAEQFSDSLLFIRKKEDKHGPYAKQGSVLLIGHTRTKTARSIRRVASFAINKPSRTDPGRAELLSSEGGVDDWQHEADYKGLTDTAESYPEREASEFDIILDDDDSEGETESPDEIRKKEHIRTAITAADSGMTYGEAAELVPYSEDWVGKVYRAWNNDNRHTEIVSKDTAPADD</sequence>
<accession>A0A410N6L9</accession>